<name>X0SV96_9ZZZZ</name>
<dbReference type="InterPro" id="IPR017850">
    <property type="entry name" value="Alkaline_phosphatase_core_sf"/>
</dbReference>
<dbReference type="InterPro" id="IPR001952">
    <property type="entry name" value="Alkaline_phosphatase"/>
</dbReference>
<dbReference type="CDD" id="cd16012">
    <property type="entry name" value="ALP"/>
    <property type="match status" value="1"/>
</dbReference>
<gene>
    <name evidence="3" type="ORF">S01H1_18261</name>
</gene>
<dbReference type="AlphaFoldDB" id="X0SV96"/>
<reference evidence="3" key="1">
    <citation type="journal article" date="2014" name="Front. Microbiol.">
        <title>High frequency of phylogenetically diverse reductive dehalogenase-homologous genes in deep subseafloor sedimentary metagenomes.</title>
        <authorList>
            <person name="Kawai M."/>
            <person name="Futagami T."/>
            <person name="Toyoda A."/>
            <person name="Takaki Y."/>
            <person name="Nishi S."/>
            <person name="Hori S."/>
            <person name="Arai W."/>
            <person name="Tsubouchi T."/>
            <person name="Morono Y."/>
            <person name="Uchiyama I."/>
            <person name="Ito T."/>
            <person name="Fujiyama A."/>
            <person name="Inagaki F."/>
            <person name="Takami H."/>
        </authorList>
    </citation>
    <scope>NUCLEOTIDE SEQUENCE</scope>
    <source>
        <strain evidence="3">Expedition CK06-06</strain>
    </source>
</reference>
<dbReference type="Pfam" id="PF00245">
    <property type="entry name" value="Alk_phosphatase"/>
    <property type="match status" value="2"/>
</dbReference>
<dbReference type="Gene3D" id="3.40.720.10">
    <property type="entry name" value="Alkaline Phosphatase, subunit A"/>
    <property type="match status" value="1"/>
</dbReference>
<dbReference type="EMBL" id="BARS01009750">
    <property type="protein sequence ID" value="GAF79046.1"/>
    <property type="molecule type" value="Genomic_DNA"/>
</dbReference>
<dbReference type="PRINTS" id="PR00113">
    <property type="entry name" value="ALKPHPHTASE"/>
</dbReference>
<sequence>AAGLYATGRTGGLPFERYHRGEMTTHSLDSHLSKSKATDSAASGTAMATGRKTNSKIVSQTPDGEDLETVLEYAKKQGKWTGLVTTAPMTHATPATFGAHAEKRTMYSVIAECYFTQTRPNVLFGAYYAKGVGVTEQKAVDAGYTVVKTRDAMNAFAAKVVPVGNGDQPAAFHVSGQFAAGMMPWEYGGPINVKHRLNYRNRTKATYATAPHLSEMTAAALKLLARGPDGFFLMVEGSSIDWAGHDNVVQWSVFETLEFAKAFQVALGWAKGRRDTLIIVTADHECGDLKVAGSGGRGRFPQVSWGSRNHTGVNVPVYAWGGGAERLEGVID</sequence>
<dbReference type="PANTHER" id="PTHR11596">
    <property type="entry name" value="ALKALINE PHOSPHATASE"/>
    <property type="match status" value="1"/>
</dbReference>
<feature type="non-terminal residue" evidence="3">
    <location>
        <position position="1"/>
    </location>
</feature>
<keyword evidence="1" id="KW-0597">Phosphoprotein</keyword>
<feature type="non-terminal residue" evidence="3">
    <location>
        <position position="332"/>
    </location>
</feature>
<evidence type="ECO:0000313" key="3">
    <source>
        <dbReference type="EMBL" id="GAF79046.1"/>
    </source>
</evidence>
<feature type="region of interest" description="Disordered" evidence="2">
    <location>
        <begin position="27"/>
        <end position="62"/>
    </location>
</feature>
<feature type="compositionally biased region" description="Polar residues" evidence="2">
    <location>
        <begin position="51"/>
        <end position="62"/>
    </location>
</feature>
<dbReference type="GO" id="GO:0004035">
    <property type="term" value="F:alkaline phosphatase activity"/>
    <property type="evidence" value="ECO:0007669"/>
    <property type="project" value="TreeGrafter"/>
</dbReference>
<evidence type="ECO:0000256" key="1">
    <source>
        <dbReference type="ARBA" id="ARBA00022553"/>
    </source>
</evidence>
<evidence type="ECO:0008006" key="4">
    <source>
        <dbReference type="Google" id="ProtNLM"/>
    </source>
</evidence>
<evidence type="ECO:0000256" key="2">
    <source>
        <dbReference type="SAM" id="MobiDB-lite"/>
    </source>
</evidence>
<dbReference type="PANTHER" id="PTHR11596:SF5">
    <property type="entry name" value="ALKALINE PHOSPHATASE"/>
    <property type="match status" value="1"/>
</dbReference>
<protein>
    <recommendedName>
        <fullName evidence="4">Alkaline phosphatase</fullName>
    </recommendedName>
</protein>
<accession>X0SV96</accession>
<proteinExistence type="predicted"/>
<comment type="caution">
    <text evidence="3">The sequence shown here is derived from an EMBL/GenBank/DDBJ whole genome shotgun (WGS) entry which is preliminary data.</text>
</comment>
<dbReference type="SUPFAM" id="SSF53649">
    <property type="entry name" value="Alkaline phosphatase-like"/>
    <property type="match status" value="1"/>
</dbReference>
<dbReference type="SMART" id="SM00098">
    <property type="entry name" value="alkPPc"/>
    <property type="match status" value="1"/>
</dbReference>
<organism evidence="3">
    <name type="scientific">marine sediment metagenome</name>
    <dbReference type="NCBI Taxonomy" id="412755"/>
    <lineage>
        <taxon>unclassified sequences</taxon>
        <taxon>metagenomes</taxon>
        <taxon>ecological metagenomes</taxon>
    </lineage>
</organism>